<reference evidence="3" key="2">
    <citation type="submission" date="2016-04" db="UniProtKB">
        <authorList>
            <consortium name="EnsemblMetazoa"/>
        </authorList>
    </citation>
    <scope>IDENTIFICATION</scope>
</reference>
<dbReference type="AlphaFoldDB" id="A0A158NLV1"/>
<gene>
    <name evidence="3" type="primary">105621651</name>
</gene>
<dbReference type="Pfam" id="PF14381">
    <property type="entry name" value="EDR1_CTR1_ARMC3_pept"/>
    <property type="match status" value="1"/>
</dbReference>
<dbReference type="PANTHER" id="PTHR46618:SF1">
    <property type="entry name" value="ARMADILLO REPEAT-CONTAINING PROTEIN 3"/>
    <property type="match status" value="1"/>
</dbReference>
<feature type="domain" description="EDR1/CTR1/ARMC3-like peptidase-like" evidence="2">
    <location>
        <begin position="503"/>
        <end position="583"/>
    </location>
</feature>
<evidence type="ECO:0000313" key="4">
    <source>
        <dbReference type="Proteomes" id="UP000005205"/>
    </source>
</evidence>
<evidence type="ECO:0000259" key="2">
    <source>
        <dbReference type="Pfam" id="PF14381"/>
    </source>
</evidence>
<proteinExistence type="predicted"/>
<dbReference type="OrthoDB" id="7537227at2759"/>
<evidence type="ECO:0000256" key="1">
    <source>
        <dbReference type="ARBA" id="ARBA00022737"/>
    </source>
</evidence>
<dbReference type="InterPro" id="IPR052441">
    <property type="entry name" value="Armadillo-Ser/Thr_Kinase"/>
</dbReference>
<dbReference type="KEGG" id="acep:105621651"/>
<dbReference type="InterPro" id="IPR016024">
    <property type="entry name" value="ARM-type_fold"/>
</dbReference>
<reference evidence="4" key="1">
    <citation type="journal article" date="2011" name="PLoS Genet.">
        <title>The genome sequence of the leaf-cutter ant Atta cephalotes reveals insights into its obligate symbiotic lifestyle.</title>
        <authorList>
            <person name="Suen G."/>
            <person name="Teiling C."/>
            <person name="Li L."/>
            <person name="Holt C."/>
            <person name="Abouheif E."/>
            <person name="Bornberg-Bauer E."/>
            <person name="Bouffard P."/>
            <person name="Caldera E.J."/>
            <person name="Cash E."/>
            <person name="Cavanaugh A."/>
            <person name="Denas O."/>
            <person name="Elhaik E."/>
            <person name="Fave M.J."/>
            <person name="Gadau J."/>
            <person name="Gibson J.D."/>
            <person name="Graur D."/>
            <person name="Grubbs K.J."/>
            <person name="Hagen D.E."/>
            <person name="Harkins T.T."/>
            <person name="Helmkampf M."/>
            <person name="Hu H."/>
            <person name="Johnson B.R."/>
            <person name="Kim J."/>
            <person name="Marsh S.E."/>
            <person name="Moeller J.A."/>
            <person name="Munoz-Torres M.C."/>
            <person name="Murphy M.C."/>
            <person name="Naughton M.C."/>
            <person name="Nigam S."/>
            <person name="Overson R."/>
            <person name="Rajakumar R."/>
            <person name="Reese J.T."/>
            <person name="Scott J.J."/>
            <person name="Smith C.R."/>
            <person name="Tao S."/>
            <person name="Tsutsui N.D."/>
            <person name="Viljakainen L."/>
            <person name="Wissler L."/>
            <person name="Yandell M.D."/>
            <person name="Zimmer F."/>
            <person name="Taylor J."/>
            <person name="Slater S.C."/>
            <person name="Clifton S.W."/>
            <person name="Warren W.C."/>
            <person name="Elsik C.G."/>
            <person name="Smith C.D."/>
            <person name="Weinstock G.M."/>
            <person name="Gerardo N.M."/>
            <person name="Currie C.R."/>
        </authorList>
    </citation>
    <scope>NUCLEOTIDE SEQUENCE [LARGE SCALE GENOMIC DNA]</scope>
</reference>
<dbReference type="eggNOG" id="KOG0167">
    <property type="taxonomic scope" value="Eukaryota"/>
</dbReference>
<dbReference type="Gene3D" id="1.25.10.10">
    <property type="entry name" value="Leucine-rich Repeat Variant"/>
    <property type="match status" value="1"/>
</dbReference>
<evidence type="ECO:0000313" key="3">
    <source>
        <dbReference type="EnsemblMetazoa" id="XP_012058509.1"/>
    </source>
</evidence>
<dbReference type="SUPFAM" id="SSF48371">
    <property type="entry name" value="ARM repeat"/>
    <property type="match status" value="2"/>
</dbReference>
<dbReference type="PANTHER" id="PTHR46618">
    <property type="entry name" value="ARMADILLO REPEAT-CONTAINING PROTEIN 3"/>
    <property type="match status" value="1"/>
</dbReference>
<organism evidence="3 4">
    <name type="scientific">Atta cephalotes</name>
    <name type="common">Leafcutter ant</name>
    <dbReference type="NCBI Taxonomy" id="12957"/>
    <lineage>
        <taxon>Eukaryota</taxon>
        <taxon>Metazoa</taxon>
        <taxon>Ecdysozoa</taxon>
        <taxon>Arthropoda</taxon>
        <taxon>Hexapoda</taxon>
        <taxon>Insecta</taxon>
        <taxon>Pterygota</taxon>
        <taxon>Neoptera</taxon>
        <taxon>Endopterygota</taxon>
        <taxon>Hymenoptera</taxon>
        <taxon>Apocrita</taxon>
        <taxon>Aculeata</taxon>
        <taxon>Formicoidea</taxon>
        <taxon>Formicidae</taxon>
        <taxon>Myrmicinae</taxon>
        <taxon>Atta</taxon>
    </lineage>
</organism>
<dbReference type="EMBL" id="ADTU01019672">
    <property type="status" value="NOT_ANNOTATED_CDS"/>
    <property type="molecule type" value="Genomic_DNA"/>
</dbReference>
<dbReference type="Proteomes" id="UP000005205">
    <property type="component" value="Unassembled WGS sequence"/>
</dbReference>
<name>A0A158NLV1_ATTCE</name>
<dbReference type="InterPro" id="IPR055164">
    <property type="entry name" value="EDR1/CTR1/ARMC3-like_pept-like"/>
</dbReference>
<keyword evidence="1" id="KW-0677">Repeat</keyword>
<keyword evidence="4" id="KW-1185">Reference proteome</keyword>
<accession>A0A158NLV1</accession>
<dbReference type="EnsemblMetazoa" id="XM_012203119.1">
    <property type="protein sequence ID" value="XP_012058509.1"/>
    <property type="gene ID" value="LOC105621651"/>
</dbReference>
<dbReference type="InterPro" id="IPR011989">
    <property type="entry name" value="ARM-like"/>
</dbReference>
<protein>
    <recommendedName>
        <fullName evidence="2">EDR1/CTR1/ARMC3-like peptidase-like domain-containing protein</fullName>
    </recommendedName>
</protein>
<dbReference type="InParanoid" id="A0A158NLV1"/>
<dbReference type="STRING" id="12957.A0A158NLV1"/>
<sequence length="695" mass="79986">MTIVPEVINDLIESNHIGHFAKLLMREEDIFMQEYLSAVLAKLSEDPYGNALLANHCLNVSILFERFQSPDPDIKKHNLQILHNLMHDPVAAHKISKSEKFNFSALYQHFESSYPEIQHLALDVAADLIGRNRDKDIQSLFHETNGVKMLLDFLKNDKWNDLHIKALNVLRFAAENPVVVDELIESGSIPQILYYIKHMENPELFVEALRILVHVANTFKGRKDYLWQMLKYSTEQVPVETCIIALEVLLAMARHLTFRDTMINFDTIDTICLLLESTYPFVDEFKIACCKLLSVLCLEESGRHYFLKAKGSQRIFALITDAYSISVRNTALQLIQAISTDLTVTKFFVENKYLLYMLNNRSSKTIPLWDTCIEILLKSHLPTKFALTGRLSLHDLTQDGFYVSKTSVCLSPVLDDIFRIKFCPLEPIYMVNYLTLPTSDTLPNEITFERDINAWLESRFGRLQCDPHFSEYVELFKRMLLAKESKDISATERNIDRNIQYVLSRAKMLAVFVARQMSGIYSAGIRCIDQQLEVHLKQIKKCLETSIIPLGQLRVGSYLERAMLFKAIADRICLPAAFVRGEYGVSWIEIVIPQMEDSNEEGFDACSNENNEDYEKRITTELLGKSNVFTYQNGHEREKISLSRNYQSPIYPTKLMKSNFIVDLMDTPGDLIPIGSPRSKIYTIKKITYNETCCY</sequence>